<dbReference type="GO" id="GO:0008830">
    <property type="term" value="F:dTDP-4-dehydrorhamnose 3,5-epimerase activity"/>
    <property type="evidence" value="ECO:0007669"/>
    <property type="project" value="InterPro"/>
</dbReference>
<evidence type="ECO:0000256" key="2">
    <source>
        <dbReference type="PIRSR" id="PIRSR600888-3"/>
    </source>
</evidence>
<dbReference type="PANTHER" id="PTHR21047">
    <property type="entry name" value="DTDP-6-DEOXY-D-GLUCOSE-3,5 EPIMERASE"/>
    <property type="match status" value="1"/>
</dbReference>
<dbReference type="Proteomes" id="UP000230673">
    <property type="component" value="Unassembled WGS sequence"/>
</dbReference>
<dbReference type="InterPro" id="IPR000888">
    <property type="entry name" value="RmlC-like"/>
</dbReference>
<dbReference type="InterPro" id="IPR011051">
    <property type="entry name" value="RmlC_Cupin_sf"/>
</dbReference>
<comment type="caution">
    <text evidence="3">The sequence shown here is derived from an EMBL/GenBank/DDBJ whole genome shotgun (WGS) entry which is preliminary data.</text>
</comment>
<feature type="active site" description="Proton acceptor" evidence="1">
    <location>
        <position position="66"/>
    </location>
</feature>
<dbReference type="PANTHER" id="PTHR21047:SF2">
    <property type="entry name" value="THYMIDINE DIPHOSPHO-4-KETO-RHAMNOSE 3,5-EPIMERASE"/>
    <property type="match status" value="1"/>
</dbReference>
<evidence type="ECO:0000313" key="4">
    <source>
        <dbReference type="Proteomes" id="UP000230673"/>
    </source>
</evidence>
<dbReference type="Gene3D" id="2.60.120.10">
    <property type="entry name" value="Jelly Rolls"/>
    <property type="match status" value="1"/>
</dbReference>
<dbReference type="GO" id="GO:0005829">
    <property type="term" value="C:cytosol"/>
    <property type="evidence" value="ECO:0007669"/>
    <property type="project" value="TreeGrafter"/>
</dbReference>
<evidence type="ECO:0000256" key="1">
    <source>
        <dbReference type="PIRSR" id="PIRSR600888-1"/>
    </source>
</evidence>
<protein>
    <submittedName>
        <fullName evidence="3">dTDP-4-dehydrorhamnose 3,5-epimerase</fullName>
    </submittedName>
</protein>
<evidence type="ECO:0000313" key="3">
    <source>
        <dbReference type="EMBL" id="PIV11021.1"/>
    </source>
</evidence>
<dbReference type="Pfam" id="PF00908">
    <property type="entry name" value="dTDP_sugar_isom"/>
    <property type="match status" value="1"/>
</dbReference>
<dbReference type="SUPFAM" id="SSF51182">
    <property type="entry name" value="RmlC-like cupins"/>
    <property type="match status" value="1"/>
</dbReference>
<gene>
    <name evidence="3" type="ORF">COS50_02395</name>
</gene>
<dbReference type="EMBL" id="PEUY01000033">
    <property type="protein sequence ID" value="PIV11021.1"/>
    <property type="molecule type" value="Genomic_DNA"/>
</dbReference>
<feature type="site" description="Participates in a stacking interaction with the thymidine ring of dTDP-4-oxo-6-deoxyglucose" evidence="2">
    <location>
        <position position="144"/>
    </location>
</feature>
<reference evidence="4" key="1">
    <citation type="submission" date="2017-09" db="EMBL/GenBank/DDBJ databases">
        <title>Depth-based differentiation of microbial function through sediment-hosted aquifers and enrichment of novel symbionts in the deep terrestrial subsurface.</title>
        <authorList>
            <person name="Probst A.J."/>
            <person name="Ladd B."/>
            <person name="Jarett J.K."/>
            <person name="Geller-Mcgrath D.E."/>
            <person name="Sieber C.M.K."/>
            <person name="Emerson J.B."/>
            <person name="Anantharaman K."/>
            <person name="Thomas B.C."/>
            <person name="Malmstrom R."/>
            <person name="Stieglmeier M."/>
            <person name="Klingl A."/>
            <person name="Woyke T."/>
            <person name="Ryan C.M."/>
            <person name="Banfield J.F."/>
        </authorList>
    </citation>
    <scope>NUCLEOTIDE SEQUENCE [LARGE SCALE GENOMIC DNA]</scope>
</reference>
<dbReference type="GO" id="GO:0000271">
    <property type="term" value="P:polysaccharide biosynthetic process"/>
    <property type="evidence" value="ECO:0007669"/>
    <property type="project" value="TreeGrafter"/>
</dbReference>
<dbReference type="InterPro" id="IPR014710">
    <property type="entry name" value="RmlC-like_jellyroll"/>
</dbReference>
<organism evidence="3 4">
    <name type="scientific">Candidatus Roizmanbacteria bacterium CG03_land_8_20_14_0_80_35_26</name>
    <dbReference type="NCBI Taxonomy" id="1974845"/>
    <lineage>
        <taxon>Bacteria</taxon>
        <taxon>Candidatus Roizmaniibacteriota</taxon>
    </lineage>
</organism>
<accession>A0A2M7BWU0</accession>
<dbReference type="CDD" id="cd00438">
    <property type="entry name" value="cupin_RmlC"/>
    <property type="match status" value="1"/>
</dbReference>
<feature type="active site" description="Proton donor" evidence="1">
    <location>
        <position position="138"/>
    </location>
</feature>
<sequence>MKILEIKPLVFPEVKVIKFARFSDNRGYFTELYKRSDFQRIDFLKDKLFVQNNESFSKKGVIRGLHFQWSPYQEKLVRTVQGSIIDLFLDIRIGSPTFGKLGVYKLESKPEDDCFEWIWIPVGFAHGLFFLEDSTIEYFCTSEYSPSTEASISPVDPAIDWSLVEKNIAEQYKQSLPTANISDKDKEGITLDQWAKDARSRFYKYQIASNTGG</sequence>
<name>A0A2M7BWU0_9BACT</name>
<proteinExistence type="predicted"/>
<dbReference type="AlphaFoldDB" id="A0A2M7BWU0"/>